<feature type="binding site" evidence="8">
    <location>
        <position position="185"/>
    </location>
    <ligand>
        <name>ATP</name>
        <dbReference type="ChEBI" id="CHEBI:30616"/>
    </ligand>
</feature>
<comment type="caution">
    <text evidence="8">Lacks conserved residue(s) required for the propagation of feature annotation.</text>
</comment>
<dbReference type="InterPro" id="IPR027417">
    <property type="entry name" value="P-loop_NTPase"/>
</dbReference>
<evidence type="ECO:0000256" key="6">
    <source>
        <dbReference type="ARBA" id="ARBA00023121"/>
    </source>
</evidence>
<dbReference type="FunFam" id="3.40.50.300:FF:000668">
    <property type="entry name" value="Chromosomal replication initiator protein DnaA"/>
    <property type="match status" value="1"/>
</dbReference>
<sequence length="476" mass="54387">MQHTAHSVWKNCLSFIEDNISNQAYKTWFEPIEAVNLTENSLSIKVPSKFFYEWLEEHYVELLKSALTKELGKGAKLVYSIKMENTQGKKKSHTESIPSTQRSNVSAQSVEFKSSQKNPEFKNPFVIPGVRNLKIDSQLNSNYGFESFIEGDANRLARSASLAVSNKPGGTSFNPLLIFGGVGLGKTHLAHAIGLEVKEKFPDKTVLYISAEKFTQQHIESVRKNNRNDFIHFYQIIDVLIVDDIQLLSGKKGTQDVFFHIFNHLHQNGKQVILTSDKAPVDMQEIENRLLSRFKWGLSAELMSPDYQTRLSIIENKLYRDGVEMPEDVIHYLAENIKSNIRELEGAIISLIAHSSFSRTEVSIDLAQQIVKNYVKKTSQQISIDRIQQVVSEYFQLDLELIQSKTRKRNIVQARQLAMSFSKRLTNNSLTSIGKQIGKRDHATVLHACKTVDNLKLTNKEFKKFYDDIDRKLKET</sequence>
<dbReference type="STRING" id="908615.SAMN05421540_10226"/>
<dbReference type="NCBIfam" id="TIGR00362">
    <property type="entry name" value="DnaA"/>
    <property type="match status" value="1"/>
</dbReference>
<evidence type="ECO:0000256" key="5">
    <source>
        <dbReference type="ARBA" id="ARBA00022840"/>
    </source>
</evidence>
<dbReference type="GO" id="GO:0003688">
    <property type="term" value="F:DNA replication origin binding"/>
    <property type="evidence" value="ECO:0007669"/>
    <property type="project" value="UniProtKB-UniRule"/>
</dbReference>
<dbReference type="Proteomes" id="UP000198820">
    <property type="component" value="Unassembled WGS sequence"/>
</dbReference>
<dbReference type="Gene3D" id="1.10.8.60">
    <property type="match status" value="1"/>
</dbReference>
<dbReference type="GO" id="GO:0008289">
    <property type="term" value="F:lipid binding"/>
    <property type="evidence" value="ECO:0007669"/>
    <property type="project" value="UniProtKB-KW"/>
</dbReference>
<dbReference type="SMART" id="SM00382">
    <property type="entry name" value="AAA"/>
    <property type="match status" value="1"/>
</dbReference>
<evidence type="ECO:0000256" key="9">
    <source>
        <dbReference type="NCBIfam" id="TIGR00362"/>
    </source>
</evidence>
<dbReference type="AlphaFoldDB" id="A0A1H3WJ83"/>
<dbReference type="PRINTS" id="PR00051">
    <property type="entry name" value="DNAA"/>
</dbReference>
<keyword evidence="5 8" id="KW-0067">ATP-binding</keyword>
<dbReference type="Gene3D" id="1.10.1750.10">
    <property type="match status" value="1"/>
</dbReference>
<evidence type="ECO:0000259" key="13">
    <source>
        <dbReference type="SMART" id="SM00382"/>
    </source>
</evidence>
<evidence type="ECO:0000256" key="7">
    <source>
        <dbReference type="ARBA" id="ARBA00023125"/>
    </source>
</evidence>
<feature type="domain" description="AAA+ ATPase" evidence="13">
    <location>
        <begin position="172"/>
        <end position="300"/>
    </location>
</feature>
<protein>
    <recommendedName>
        <fullName evidence="8 9">Chromosomal replication initiator protein DnaA</fullName>
    </recommendedName>
</protein>
<evidence type="ECO:0000256" key="1">
    <source>
        <dbReference type="ARBA" id="ARBA00006583"/>
    </source>
</evidence>
<dbReference type="InterPro" id="IPR024633">
    <property type="entry name" value="DnaA_N_dom"/>
</dbReference>
<dbReference type="PROSITE" id="PS01008">
    <property type="entry name" value="DNAA"/>
    <property type="match status" value="1"/>
</dbReference>
<evidence type="ECO:0000256" key="11">
    <source>
        <dbReference type="RuleBase" id="RU004227"/>
    </source>
</evidence>
<name>A0A1H3WJ83_9FLAO</name>
<dbReference type="Gene3D" id="3.40.50.300">
    <property type="entry name" value="P-loop containing nucleotide triphosphate hydrolases"/>
    <property type="match status" value="1"/>
</dbReference>
<comment type="subcellular location">
    <subcellularLocation>
        <location evidence="8">Cytoplasm</location>
    </subcellularLocation>
</comment>
<dbReference type="GO" id="GO:0005737">
    <property type="term" value="C:cytoplasm"/>
    <property type="evidence" value="ECO:0007669"/>
    <property type="project" value="UniProtKB-SubCell"/>
</dbReference>
<dbReference type="HAMAP" id="MF_00377">
    <property type="entry name" value="DnaA_bact"/>
    <property type="match status" value="1"/>
</dbReference>
<dbReference type="PANTHER" id="PTHR30050:SF2">
    <property type="entry name" value="CHROMOSOMAL REPLICATION INITIATOR PROTEIN DNAA"/>
    <property type="match status" value="1"/>
</dbReference>
<dbReference type="CDD" id="cd00009">
    <property type="entry name" value="AAA"/>
    <property type="match status" value="1"/>
</dbReference>
<dbReference type="InterPro" id="IPR020591">
    <property type="entry name" value="Chromosome_initiator_DnaA-like"/>
</dbReference>
<comment type="similarity">
    <text evidence="1 8 11">Belongs to the DnaA family.</text>
</comment>
<dbReference type="InterPro" id="IPR001957">
    <property type="entry name" value="Chromosome_initiator_DnaA"/>
</dbReference>
<feature type="region of interest" description="Domain IV, binds dsDNA" evidence="8">
    <location>
        <begin position="356"/>
        <end position="476"/>
    </location>
</feature>
<dbReference type="InterPro" id="IPR038454">
    <property type="entry name" value="DnaA_N_sf"/>
</dbReference>
<proteinExistence type="inferred from homology"/>
<keyword evidence="7 8" id="KW-0238">DNA-binding</keyword>
<feature type="binding site" evidence="8">
    <location>
        <position position="183"/>
    </location>
    <ligand>
        <name>ATP</name>
        <dbReference type="ChEBI" id="CHEBI:30616"/>
    </ligand>
</feature>
<evidence type="ECO:0000256" key="10">
    <source>
        <dbReference type="RuleBase" id="RU000577"/>
    </source>
</evidence>
<feature type="compositionally biased region" description="Polar residues" evidence="12">
    <location>
        <begin position="95"/>
        <end position="109"/>
    </location>
</feature>
<dbReference type="InterPro" id="IPR013317">
    <property type="entry name" value="DnaA_dom"/>
</dbReference>
<dbReference type="SMART" id="SM00760">
    <property type="entry name" value="Bac_DnaA_C"/>
    <property type="match status" value="1"/>
</dbReference>
<dbReference type="Pfam" id="PF08299">
    <property type="entry name" value="Bac_DnaA_C"/>
    <property type="match status" value="1"/>
</dbReference>
<keyword evidence="4 8" id="KW-0547">Nucleotide-binding</keyword>
<dbReference type="InterPro" id="IPR013159">
    <property type="entry name" value="DnaA_C"/>
</dbReference>
<dbReference type="CDD" id="cd06571">
    <property type="entry name" value="Bac_DnaA_C"/>
    <property type="match status" value="1"/>
</dbReference>
<keyword evidence="6 8" id="KW-0446">Lipid-binding</keyword>
<evidence type="ECO:0000256" key="2">
    <source>
        <dbReference type="ARBA" id="ARBA00022490"/>
    </source>
</evidence>
<feature type="region of interest" description="Disordered" evidence="12">
    <location>
        <begin position="89"/>
        <end position="109"/>
    </location>
</feature>
<comment type="domain">
    <text evidence="8">Domain I is involved in oligomerization and binding regulators, domain II is flexibile and of varying length in different bacteria, domain III forms the AAA+ region, while domain IV binds dsDNA.</text>
</comment>
<organism evidence="15 16">
    <name type="scientific">Psychroflexus halocasei</name>
    <dbReference type="NCBI Taxonomy" id="908615"/>
    <lineage>
        <taxon>Bacteria</taxon>
        <taxon>Pseudomonadati</taxon>
        <taxon>Bacteroidota</taxon>
        <taxon>Flavobacteriia</taxon>
        <taxon>Flavobacteriales</taxon>
        <taxon>Flavobacteriaceae</taxon>
        <taxon>Psychroflexus</taxon>
    </lineage>
</organism>
<feature type="binding site" evidence="8">
    <location>
        <position position="186"/>
    </location>
    <ligand>
        <name>ATP</name>
        <dbReference type="ChEBI" id="CHEBI:30616"/>
    </ligand>
</feature>
<dbReference type="Gene3D" id="3.30.300.180">
    <property type="match status" value="1"/>
</dbReference>
<dbReference type="SUPFAM" id="SSF52540">
    <property type="entry name" value="P-loop containing nucleoside triphosphate hydrolases"/>
    <property type="match status" value="1"/>
</dbReference>
<dbReference type="GO" id="GO:0005524">
    <property type="term" value="F:ATP binding"/>
    <property type="evidence" value="ECO:0007669"/>
    <property type="project" value="UniProtKB-UniRule"/>
</dbReference>
<dbReference type="Pfam" id="PF11638">
    <property type="entry name" value="DnaA_N"/>
    <property type="match status" value="1"/>
</dbReference>
<dbReference type="GO" id="GO:0005886">
    <property type="term" value="C:plasma membrane"/>
    <property type="evidence" value="ECO:0007669"/>
    <property type="project" value="TreeGrafter"/>
</dbReference>
<dbReference type="GO" id="GO:0006275">
    <property type="term" value="P:regulation of DNA replication"/>
    <property type="evidence" value="ECO:0007669"/>
    <property type="project" value="UniProtKB-UniRule"/>
</dbReference>
<dbReference type="InterPro" id="IPR010921">
    <property type="entry name" value="Trp_repressor/repl_initiator"/>
</dbReference>
<dbReference type="GO" id="GO:0006270">
    <property type="term" value="P:DNA replication initiation"/>
    <property type="evidence" value="ECO:0007669"/>
    <property type="project" value="UniProtKB-UniRule"/>
</dbReference>
<evidence type="ECO:0000259" key="14">
    <source>
        <dbReference type="SMART" id="SM00760"/>
    </source>
</evidence>
<dbReference type="EMBL" id="FNQF01000002">
    <property type="protein sequence ID" value="SDZ87183.1"/>
    <property type="molecule type" value="Genomic_DNA"/>
</dbReference>
<evidence type="ECO:0000256" key="12">
    <source>
        <dbReference type="SAM" id="MobiDB-lite"/>
    </source>
</evidence>
<dbReference type="InterPro" id="IPR018312">
    <property type="entry name" value="Chromosome_initiator_DnaA_CS"/>
</dbReference>
<evidence type="ECO:0000313" key="16">
    <source>
        <dbReference type="Proteomes" id="UP000198820"/>
    </source>
</evidence>
<dbReference type="RefSeq" id="WP_093238885.1">
    <property type="nucleotide sequence ID" value="NZ_FNQF01000002.1"/>
</dbReference>
<feature type="region of interest" description="Domain I, interacts with DnaA modulators" evidence="8">
    <location>
        <begin position="1"/>
        <end position="96"/>
    </location>
</feature>
<comment type="subunit">
    <text evidence="8">Oligomerizes as a right-handed, spiral filament on DNA at oriC.</text>
</comment>
<evidence type="ECO:0000313" key="15">
    <source>
        <dbReference type="EMBL" id="SDZ87183.1"/>
    </source>
</evidence>
<dbReference type="SUPFAM" id="SSF48295">
    <property type="entry name" value="TrpR-like"/>
    <property type="match status" value="1"/>
</dbReference>
<comment type="function">
    <text evidence="8 10">Plays an essential role in the initiation and regulation of chromosomal replication. ATP-DnaA binds to the origin of replication (oriC) to initiate formation of the DNA replication initiation complex once per cell cycle. Binds the DnaA box (a 9 base pair repeat at the origin) and separates the double-stranded (ds)DNA. Forms a right-handed helical filament on oriC DNA; dsDNA binds to the exterior of the filament while single-stranded (ss)DNA is stabiized in the filament's interior. The ATP-DnaA-oriC complex binds and stabilizes one strand of the AT-rich DNA unwinding element (DUE), permitting loading of DNA polymerase. After initiation quickly degrades to an ADP-DnaA complex that is not apt for DNA replication. Binds acidic phospholipids.</text>
</comment>
<evidence type="ECO:0000256" key="4">
    <source>
        <dbReference type="ARBA" id="ARBA00022741"/>
    </source>
</evidence>
<gene>
    <name evidence="8" type="primary">dnaA</name>
    <name evidence="15" type="ORF">SAMN05421540_10226</name>
</gene>
<evidence type="ECO:0000256" key="3">
    <source>
        <dbReference type="ARBA" id="ARBA00022705"/>
    </source>
</evidence>
<dbReference type="Pfam" id="PF00308">
    <property type="entry name" value="Bac_DnaA"/>
    <property type="match status" value="1"/>
</dbReference>
<feature type="binding site" evidence="8">
    <location>
        <position position="187"/>
    </location>
    <ligand>
        <name>ATP</name>
        <dbReference type="ChEBI" id="CHEBI:30616"/>
    </ligand>
</feature>
<feature type="domain" description="Chromosomal replication initiator DnaA C-terminal" evidence="14">
    <location>
        <begin position="383"/>
        <end position="452"/>
    </location>
</feature>
<evidence type="ECO:0000256" key="8">
    <source>
        <dbReference type="HAMAP-Rule" id="MF_00377"/>
    </source>
</evidence>
<dbReference type="InterPro" id="IPR003593">
    <property type="entry name" value="AAA+_ATPase"/>
</dbReference>
<keyword evidence="3 8" id="KW-0235">DNA replication</keyword>
<dbReference type="PANTHER" id="PTHR30050">
    <property type="entry name" value="CHROMOSOMAL REPLICATION INITIATOR PROTEIN DNAA"/>
    <property type="match status" value="1"/>
</dbReference>
<reference evidence="15 16" key="1">
    <citation type="submission" date="2016-10" db="EMBL/GenBank/DDBJ databases">
        <authorList>
            <person name="de Groot N.N."/>
        </authorList>
    </citation>
    <scope>NUCLEOTIDE SEQUENCE [LARGE SCALE GENOMIC DNA]</scope>
    <source>
        <strain evidence="15 16">DSM 23581</strain>
    </source>
</reference>
<accession>A0A1H3WJ83</accession>
<keyword evidence="2 8" id="KW-0963">Cytoplasm</keyword>
<keyword evidence="16" id="KW-1185">Reference proteome</keyword>